<gene>
    <name evidence="2" type="ORF">NCTC13159_03341</name>
    <name evidence="1" type="ORF">RO07_04670</name>
</gene>
<protein>
    <submittedName>
        <fullName evidence="2">Uncharacterized protein</fullName>
    </submittedName>
</protein>
<dbReference type="EMBL" id="UGSJ01000001">
    <property type="protein sequence ID" value="SUA91827.1"/>
    <property type="molecule type" value="Genomic_DNA"/>
</dbReference>
<dbReference type="KEGG" id="ppul:RO07_04670"/>
<reference evidence="2 4" key="3">
    <citation type="submission" date="2018-06" db="EMBL/GenBank/DDBJ databases">
        <authorList>
            <consortium name="Pathogen Informatics"/>
            <person name="Doyle S."/>
        </authorList>
    </citation>
    <scope>NUCLEOTIDE SEQUENCE [LARGE SCALE GENOMIC DNA]</scope>
    <source>
        <strain evidence="2 4">NCTC13159</strain>
    </source>
</reference>
<dbReference type="AlphaFoldDB" id="A0AAJ4ZEE4"/>
<dbReference type="RefSeq" id="WP_039405628.1">
    <property type="nucleotide sequence ID" value="NZ_CP010310.2"/>
</dbReference>
<dbReference type="EMBL" id="CP010310">
    <property type="protein sequence ID" value="AJC19943.1"/>
    <property type="molecule type" value="Genomic_DNA"/>
</dbReference>
<reference evidence="3" key="1">
    <citation type="submission" date="2014-12" db="EMBL/GenBank/DDBJ databases">
        <title>Complete Genome Sequencing of Pandoraea pulmonicola DSM 16583.</title>
        <authorList>
            <person name="Chan K.-G."/>
        </authorList>
    </citation>
    <scope>NUCLEOTIDE SEQUENCE [LARGE SCALE GENOMIC DNA]</scope>
    <source>
        <strain evidence="3">DSM 16583</strain>
    </source>
</reference>
<dbReference type="Proteomes" id="UP000254589">
    <property type="component" value="Unassembled WGS sequence"/>
</dbReference>
<evidence type="ECO:0000313" key="2">
    <source>
        <dbReference type="EMBL" id="SUA91827.1"/>
    </source>
</evidence>
<keyword evidence="3" id="KW-1185">Reference proteome</keyword>
<sequence>MTHANHVQQIRDMCDTKGLPLVLEGQLVGDVFRVSAKIKFPGDDWFVASGEGGLKPDLASAVEFVYREVKAKVHHEILQRTLRG</sequence>
<evidence type="ECO:0000313" key="1">
    <source>
        <dbReference type="EMBL" id="AJC19943.1"/>
    </source>
</evidence>
<accession>A0AAJ4ZEE4</accession>
<proteinExistence type="predicted"/>
<evidence type="ECO:0000313" key="4">
    <source>
        <dbReference type="Proteomes" id="UP000254589"/>
    </source>
</evidence>
<name>A0AAJ4ZEE4_PANPU</name>
<evidence type="ECO:0000313" key="3">
    <source>
        <dbReference type="Proteomes" id="UP000035086"/>
    </source>
</evidence>
<organism evidence="2 4">
    <name type="scientific">Pandoraea pulmonicola</name>
    <dbReference type="NCBI Taxonomy" id="93221"/>
    <lineage>
        <taxon>Bacteria</taxon>
        <taxon>Pseudomonadati</taxon>
        <taxon>Pseudomonadota</taxon>
        <taxon>Betaproteobacteria</taxon>
        <taxon>Burkholderiales</taxon>
        <taxon>Burkholderiaceae</taxon>
        <taxon>Pandoraea</taxon>
    </lineage>
</organism>
<dbReference type="Proteomes" id="UP000035086">
    <property type="component" value="Chromosome"/>
</dbReference>
<reference evidence="1" key="2">
    <citation type="submission" date="2016-11" db="EMBL/GenBank/DDBJ databases">
        <title>Complete Genome Sequencing of Pandoraea pulmonicola DSM 16583.</title>
        <authorList>
            <person name="Chan K.-G."/>
        </authorList>
    </citation>
    <scope>NUCLEOTIDE SEQUENCE</scope>
    <source>
        <strain evidence="1">DSM 16583</strain>
    </source>
</reference>